<comment type="caution">
    <text evidence="2">The sequence shown here is derived from an EMBL/GenBank/DDBJ whole genome shotgun (WGS) entry which is preliminary data.</text>
</comment>
<organism evidence="2 3">
    <name type="scientific">Marinobacter xiaoshiensis</name>
    <dbReference type="NCBI Taxonomy" id="3073652"/>
    <lineage>
        <taxon>Bacteria</taxon>
        <taxon>Pseudomonadati</taxon>
        <taxon>Pseudomonadota</taxon>
        <taxon>Gammaproteobacteria</taxon>
        <taxon>Pseudomonadales</taxon>
        <taxon>Marinobacteraceae</taxon>
        <taxon>Marinobacter</taxon>
    </lineage>
</organism>
<dbReference type="InterPro" id="IPR018713">
    <property type="entry name" value="MPAB/Lcp_cat_dom"/>
</dbReference>
<keyword evidence="3" id="KW-1185">Reference proteome</keyword>
<dbReference type="PANTHER" id="PTHR37539:SF1">
    <property type="entry name" value="ER-BOUND OXYGENASE MPAB_MPAB'_RUBBER OXYGENASE CATALYTIC DOMAIN-CONTAINING PROTEIN"/>
    <property type="match status" value="1"/>
</dbReference>
<dbReference type="EMBL" id="JAVMBO010000003">
    <property type="protein sequence ID" value="MDS1308533.1"/>
    <property type="molecule type" value="Genomic_DNA"/>
</dbReference>
<proteinExistence type="predicted"/>
<name>A0ABU2HCQ7_9GAMM</name>
<keyword evidence="2" id="KW-0560">Oxidoreductase</keyword>
<feature type="domain" description="ER-bound oxygenase mpaB/mpaB'/Rubber oxygenase catalytic" evidence="1">
    <location>
        <begin position="128"/>
        <end position="351"/>
    </location>
</feature>
<dbReference type="PANTHER" id="PTHR37539">
    <property type="entry name" value="SECRETED PROTEIN-RELATED"/>
    <property type="match status" value="1"/>
</dbReference>
<gene>
    <name evidence="2" type="ORF">RKA07_00295</name>
</gene>
<dbReference type="GO" id="GO:0016491">
    <property type="term" value="F:oxidoreductase activity"/>
    <property type="evidence" value="ECO:0007669"/>
    <property type="project" value="UniProtKB-KW"/>
</dbReference>
<reference evidence="2" key="1">
    <citation type="submission" date="2023-09" db="EMBL/GenBank/DDBJ databases">
        <title>Marinobacter sediminicola sp. nov. and Marinobacter maritimum sp. nov., isolated from marine sediment.</title>
        <authorList>
            <person name="An J."/>
        </authorList>
    </citation>
    <scope>NUCLEOTIDE SEQUENCE</scope>
    <source>
        <strain evidence="2">F60267</strain>
    </source>
</reference>
<dbReference type="EC" id="1.-.-.-" evidence="2"/>
<sequence length="406" mass="45687">MDLQKVPSRHGTDRAEAERIAKPLLWLIHDRKAAVPDEQQWQRMGEALMVGDPVADDLAKYVRGEGGGKAFAQFKKIVDSGDFDQKGLAPQLRAFFDAVKQPPEWVDWDRLERGARASSISGQTGMRVLRDLGLMAGYQARGINQTLIMTGALEKGVSRRVAETAKWWLDCSTPGGMKPGAEGFKTTLRVRLIHAMVREQLLENPEWDTSMWGLPVNQLDMQATYLAFSVSFLFGQKLMGTLISRQDAEDVMHLWRYIGWLMGVDEWLLCKSEQEGRIALYQNVISQATGDENSRKLGRSLMDEPLGRRYPSFGKLRGHWERQVHLSMTRLFVGGKGMDALGLPRTAMPWYPAVFAPLNAVWTTGHRLLPGGRERLIRNGIKAQRTQLHTLFGRDVPEITSGVQFG</sequence>
<evidence type="ECO:0000313" key="2">
    <source>
        <dbReference type="EMBL" id="MDS1308533.1"/>
    </source>
</evidence>
<dbReference type="InterPro" id="IPR037473">
    <property type="entry name" value="Lcp-like"/>
</dbReference>
<evidence type="ECO:0000313" key="3">
    <source>
        <dbReference type="Proteomes" id="UP001267407"/>
    </source>
</evidence>
<accession>A0ABU2HCQ7</accession>
<evidence type="ECO:0000259" key="1">
    <source>
        <dbReference type="Pfam" id="PF09995"/>
    </source>
</evidence>
<protein>
    <submittedName>
        <fullName evidence="2">Oxygenase MpaB family protein</fullName>
        <ecNumber evidence="2">1.-.-.-</ecNumber>
    </submittedName>
</protein>
<dbReference type="Pfam" id="PF09995">
    <property type="entry name" value="MPAB_Lcp_cat"/>
    <property type="match status" value="1"/>
</dbReference>
<dbReference type="Proteomes" id="UP001267407">
    <property type="component" value="Unassembled WGS sequence"/>
</dbReference>
<dbReference type="RefSeq" id="WP_200371694.1">
    <property type="nucleotide sequence ID" value="NZ_JAVMBO010000003.1"/>
</dbReference>